<name>A0A382AUD6_9ZZZZ</name>
<dbReference type="Gene3D" id="3.40.50.10540">
    <property type="entry name" value="Crotonobetainyl-coa:carnitine coa-transferase, domain 1"/>
    <property type="match status" value="1"/>
</dbReference>
<dbReference type="Gene3D" id="3.30.1540.10">
    <property type="entry name" value="formyl-coa transferase, domain 3"/>
    <property type="match status" value="1"/>
</dbReference>
<keyword evidence="1" id="KW-0808">Transferase</keyword>
<feature type="non-terminal residue" evidence="2">
    <location>
        <position position="1"/>
    </location>
</feature>
<dbReference type="EMBL" id="UINC01026808">
    <property type="protein sequence ID" value="SVB04931.1"/>
    <property type="molecule type" value="Genomic_DNA"/>
</dbReference>
<proteinExistence type="predicted"/>
<protein>
    <recommendedName>
        <fullName evidence="3">Formyl-CoA transferase</fullName>
    </recommendedName>
</protein>
<accession>A0A382AUD6</accession>
<reference evidence="2" key="1">
    <citation type="submission" date="2018-05" db="EMBL/GenBank/DDBJ databases">
        <authorList>
            <person name="Lanie J.A."/>
            <person name="Ng W.-L."/>
            <person name="Kazmierczak K.M."/>
            <person name="Andrzejewski T.M."/>
            <person name="Davidsen T.M."/>
            <person name="Wayne K.J."/>
            <person name="Tettelin H."/>
            <person name="Glass J.I."/>
            <person name="Rusch D."/>
            <person name="Podicherti R."/>
            <person name="Tsui H.-C.T."/>
            <person name="Winkler M.E."/>
        </authorList>
    </citation>
    <scope>NUCLEOTIDE SEQUENCE</scope>
</reference>
<dbReference type="GO" id="GO:0008410">
    <property type="term" value="F:CoA-transferase activity"/>
    <property type="evidence" value="ECO:0007669"/>
    <property type="project" value="TreeGrafter"/>
</dbReference>
<dbReference type="InterPro" id="IPR050483">
    <property type="entry name" value="CoA-transferase_III_domain"/>
</dbReference>
<sequence>VASSLDGNIVLDLTHVLAGPFAGVILSDLGAQVIKIEQPGIGDRSRASGPFVGDESSYFMSVNRGKLGLGIDLSLPNGKALFLKLVSKADVVLENFAPGTMDRLGLGYETLKQYNARLIYAAISGFGQNGPYAGKSAMDIVVQGMGGIMSITGEPGGPPIRPGVSQGDITAGLYTVIGILAALNERNQSGLGQFVDIAMLDCQVAILENAFARYFATGEVPQPLGTRHPVTAPFQAFKTKDGYITVALIEGRKERWPLMCVAMDRLDLIDDPRFNTGWLRSQNYKELEPMLTEAMLKKTCQEWLDELEALGIPCGPVNTIDKVSQDPQVIHRNMIKDTRHPRLGMVKMLGTPIKLSRTPTGSINPAPELGEHTRMILKELLKLSSEEIDSLNDGQVI</sequence>
<dbReference type="Pfam" id="PF02515">
    <property type="entry name" value="CoA_transf_3"/>
    <property type="match status" value="1"/>
</dbReference>
<gene>
    <name evidence="2" type="ORF">METZ01_LOCUS157785</name>
</gene>
<dbReference type="PANTHER" id="PTHR48207">
    <property type="entry name" value="SUCCINATE--HYDROXYMETHYLGLUTARATE COA-TRANSFERASE"/>
    <property type="match status" value="1"/>
</dbReference>
<dbReference type="PANTHER" id="PTHR48207:SF3">
    <property type="entry name" value="SUCCINATE--HYDROXYMETHYLGLUTARATE COA-TRANSFERASE"/>
    <property type="match status" value="1"/>
</dbReference>
<organism evidence="2">
    <name type="scientific">marine metagenome</name>
    <dbReference type="NCBI Taxonomy" id="408172"/>
    <lineage>
        <taxon>unclassified sequences</taxon>
        <taxon>metagenomes</taxon>
        <taxon>ecological metagenomes</taxon>
    </lineage>
</organism>
<dbReference type="SUPFAM" id="SSF89796">
    <property type="entry name" value="CoA-transferase family III (CaiB/BaiF)"/>
    <property type="match status" value="1"/>
</dbReference>
<dbReference type="AlphaFoldDB" id="A0A382AUD6"/>
<dbReference type="InterPro" id="IPR003673">
    <property type="entry name" value="CoA-Trfase_fam_III"/>
</dbReference>
<dbReference type="InterPro" id="IPR023606">
    <property type="entry name" value="CoA-Trfase_III_dom_1_sf"/>
</dbReference>
<evidence type="ECO:0000256" key="1">
    <source>
        <dbReference type="ARBA" id="ARBA00022679"/>
    </source>
</evidence>
<dbReference type="InterPro" id="IPR044855">
    <property type="entry name" value="CoA-Trfase_III_dom3_sf"/>
</dbReference>
<evidence type="ECO:0008006" key="3">
    <source>
        <dbReference type="Google" id="ProtNLM"/>
    </source>
</evidence>
<evidence type="ECO:0000313" key="2">
    <source>
        <dbReference type="EMBL" id="SVB04931.1"/>
    </source>
</evidence>